<feature type="compositionally biased region" description="Low complexity" evidence="1">
    <location>
        <begin position="98"/>
        <end position="107"/>
    </location>
</feature>
<name>A0A9N8J8P6_9PEZI</name>
<evidence type="ECO:0000313" key="3">
    <source>
        <dbReference type="EMBL" id="CAD0082569.1"/>
    </source>
</evidence>
<protein>
    <submittedName>
        <fullName evidence="3">Uncharacterized protein</fullName>
    </submittedName>
</protein>
<proteinExistence type="predicted"/>
<dbReference type="Proteomes" id="UP000716446">
    <property type="component" value="Unassembled WGS sequence"/>
</dbReference>
<evidence type="ECO:0000256" key="1">
    <source>
        <dbReference type="SAM" id="MobiDB-lite"/>
    </source>
</evidence>
<feature type="compositionally biased region" description="Low complexity" evidence="1">
    <location>
        <begin position="171"/>
        <end position="183"/>
    </location>
</feature>
<feature type="transmembrane region" description="Helical" evidence="2">
    <location>
        <begin position="35"/>
        <end position="56"/>
    </location>
</feature>
<gene>
    <name evidence="3" type="ORF">AWRI4619_LOCUS1136</name>
</gene>
<keyword evidence="4" id="KW-1185">Reference proteome</keyword>
<keyword evidence="2" id="KW-0472">Membrane</keyword>
<keyword evidence="2" id="KW-1133">Transmembrane helix</keyword>
<dbReference type="InterPro" id="IPR020999">
    <property type="entry name" value="Chitin_synth_reg_RCR"/>
</dbReference>
<keyword evidence="2" id="KW-0812">Transmembrane</keyword>
<dbReference type="GO" id="GO:0016192">
    <property type="term" value="P:vesicle-mediated transport"/>
    <property type="evidence" value="ECO:0007669"/>
    <property type="project" value="TreeGrafter"/>
</dbReference>
<evidence type="ECO:0000313" key="4">
    <source>
        <dbReference type="Proteomes" id="UP000716446"/>
    </source>
</evidence>
<comment type="caution">
    <text evidence="3">The sequence shown here is derived from an EMBL/GenBank/DDBJ whole genome shotgun (WGS) entry which is preliminary data.</text>
</comment>
<dbReference type="AlphaFoldDB" id="A0A9N8J8P6"/>
<organism evidence="3 4">
    <name type="scientific">Aureobasidium vineae</name>
    <dbReference type="NCBI Taxonomy" id="2773715"/>
    <lineage>
        <taxon>Eukaryota</taxon>
        <taxon>Fungi</taxon>
        <taxon>Dikarya</taxon>
        <taxon>Ascomycota</taxon>
        <taxon>Pezizomycotina</taxon>
        <taxon>Dothideomycetes</taxon>
        <taxon>Dothideomycetidae</taxon>
        <taxon>Dothideales</taxon>
        <taxon>Saccotheciaceae</taxon>
        <taxon>Aureobasidium</taxon>
    </lineage>
</organism>
<feature type="region of interest" description="Disordered" evidence="1">
    <location>
        <begin position="98"/>
        <end position="183"/>
    </location>
</feature>
<dbReference type="PANTHER" id="PTHR28187">
    <property type="entry name" value="PROTEIN RCR1-RELATED"/>
    <property type="match status" value="1"/>
</dbReference>
<reference evidence="3" key="1">
    <citation type="submission" date="2020-06" db="EMBL/GenBank/DDBJ databases">
        <authorList>
            <person name="Onetto C."/>
        </authorList>
    </citation>
    <scope>NUCLEOTIDE SEQUENCE</scope>
</reference>
<evidence type="ECO:0000256" key="2">
    <source>
        <dbReference type="SAM" id="Phobius"/>
    </source>
</evidence>
<dbReference type="PANTHER" id="PTHR28187:SF1">
    <property type="entry name" value="PROTEIN RCR1-RELATED"/>
    <property type="match status" value="1"/>
</dbReference>
<dbReference type="Pfam" id="PF12273">
    <property type="entry name" value="RCR"/>
    <property type="match status" value="1"/>
</dbReference>
<dbReference type="EMBL" id="CAIJEN010000001">
    <property type="protein sequence ID" value="CAD0082569.1"/>
    <property type="molecule type" value="Genomic_DNA"/>
</dbReference>
<accession>A0A9N8J8P6</accession>
<sequence length="183" mass="20670">MAPSPLLVKRSCNYYEDPNCTDDSSWWWSSDGYGVRYAIIALIFIGIALLLFGSYFHAQRRIRKGLQPLAYHRWLVSRRRYRATPYPQNNYTYYQQDPAYPPQQGYPMQNMGGAYHGPAEFQPPPPAYGNWEAPPVYQPPQGASKVAANQNTQPARNDVAGEGSSASLPLNNAQNNNTNQHTQ</sequence>